<dbReference type="SUPFAM" id="SSF109854">
    <property type="entry name" value="DinB/YfiT-like putative metalloenzymes"/>
    <property type="match status" value="1"/>
</dbReference>
<dbReference type="STRING" id="112413.SAMN05421854_1013"/>
<accession>A0A1I5CVV1</accession>
<dbReference type="Gene3D" id="1.20.120.450">
    <property type="entry name" value="dinb family like domain"/>
    <property type="match status" value="1"/>
</dbReference>
<dbReference type="InterPro" id="IPR034660">
    <property type="entry name" value="DinB/YfiT-like"/>
</dbReference>
<dbReference type="EMBL" id="FOWC01000001">
    <property type="protein sequence ID" value="SFN91115.1"/>
    <property type="molecule type" value="Genomic_DNA"/>
</dbReference>
<dbReference type="RefSeq" id="WP_093571837.1">
    <property type="nucleotide sequence ID" value="NZ_FOWC01000001.1"/>
</dbReference>
<dbReference type="InterPro" id="IPR036527">
    <property type="entry name" value="SCP2_sterol-bd_dom_sf"/>
</dbReference>
<dbReference type="AlphaFoldDB" id="A0A1I5CVV1"/>
<gene>
    <name evidence="2" type="ORF">SAMN05421854_1013</name>
</gene>
<evidence type="ECO:0000313" key="3">
    <source>
        <dbReference type="Proteomes" id="UP000199137"/>
    </source>
</evidence>
<dbReference type="InterPro" id="IPR024344">
    <property type="entry name" value="MDMPI_metal-binding"/>
</dbReference>
<dbReference type="Pfam" id="PF11716">
    <property type="entry name" value="MDMPI_N"/>
    <property type="match status" value="1"/>
</dbReference>
<protein>
    <submittedName>
        <fullName evidence="2">Maleylpyruvate isomerase</fullName>
    </submittedName>
</protein>
<dbReference type="InterPro" id="IPR017517">
    <property type="entry name" value="Maleyloyr_isom"/>
</dbReference>
<dbReference type="Proteomes" id="UP000199137">
    <property type="component" value="Unassembled WGS sequence"/>
</dbReference>
<name>A0A1I5CVV1_9PSEU</name>
<dbReference type="OrthoDB" id="5118203at2"/>
<evidence type="ECO:0000313" key="2">
    <source>
        <dbReference type="EMBL" id="SFN91115.1"/>
    </source>
</evidence>
<proteinExistence type="predicted"/>
<organism evidence="2 3">
    <name type="scientific">Amycolatopsis rubida</name>
    <dbReference type="NCBI Taxonomy" id="112413"/>
    <lineage>
        <taxon>Bacteria</taxon>
        <taxon>Bacillati</taxon>
        <taxon>Actinomycetota</taxon>
        <taxon>Actinomycetes</taxon>
        <taxon>Pseudonocardiales</taxon>
        <taxon>Pseudonocardiaceae</taxon>
        <taxon>Amycolatopsis</taxon>
    </lineage>
</organism>
<reference evidence="2 3" key="1">
    <citation type="submission" date="2016-10" db="EMBL/GenBank/DDBJ databases">
        <authorList>
            <person name="de Groot N.N."/>
        </authorList>
    </citation>
    <scope>NUCLEOTIDE SEQUENCE [LARGE SCALE GENOMIC DNA]</scope>
    <source>
        <strain evidence="2 3">DSM 44637</strain>
    </source>
</reference>
<dbReference type="NCBIfam" id="TIGR03083">
    <property type="entry name" value="maleylpyruvate isomerase family mycothiol-dependent enzyme"/>
    <property type="match status" value="1"/>
</dbReference>
<evidence type="ECO:0000259" key="1">
    <source>
        <dbReference type="Pfam" id="PF11716"/>
    </source>
</evidence>
<feature type="domain" description="Mycothiol-dependent maleylpyruvate isomerase metal-binding" evidence="1">
    <location>
        <begin position="10"/>
        <end position="145"/>
    </location>
</feature>
<keyword evidence="2" id="KW-0670">Pyruvate</keyword>
<sequence length="229" mass="24145">MTTAALDRIRELHDEWARVAEAMPASAFGEPSALPGWTRAHLLTHLARNADALGNLLTWAETGVERSMYGPGNARDDDIEAGAGRAPAEIAADLVASGKRLTDHAARLPEEAWSAPVRHRRGGALTGADVLTLRLSETTIHLADLDAGHDFDSVTAVLGDHLEAVTGTLIRMCPRPLPSFRITDGVRTWTLGEGGDLVTGTPGTVLAWLTGRGDGSALSGPVPEMAPLI</sequence>
<keyword evidence="2" id="KW-0413">Isomerase</keyword>
<dbReference type="SUPFAM" id="SSF55718">
    <property type="entry name" value="SCP-like"/>
    <property type="match status" value="1"/>
</dbReference>
<dbReference type="GO" id="GO:0016853">
    <property type="term" value="F:isomerase activity"/>
    <property type="evidence" value="ECO:0007669"/>
    <property type="project" value="UniProtKB-KW"/>
</dbReference>
<dbReference type="GO" id="GO:0046872">
    <property type="term" value="F:metal ion binding"/>
    <property type="evidence" value="ECO:0007669"/>
    <property type="project" value="InterPro"/>
</dbReference>